<dbReference type="NCBIfam" id="TIGR02937">
    <property type="entry name" value="sigma70-ECF"/>
    <property type="match status" value="1"/>
</dbReference>
<evidence type="ECO:0000256" key="5">
    <source>
        <dbReference type="SAM" id="MobiDB-lite"/>
    </source>
</evidence>
<gene>
    <name evidence="8" type="ORF">ACFOUW_26555</name>
</gene>
<dbReference type="InterPro" id="IPR013325">
    <property type="entry name" value="RNA_pol_sigma_r2"/>
</dbReference>
<dbReference type="EMBL" id="JBHRZH010000023">
    <property type="protein sequence ID" value="MFC3764425.1"/>
    <property type="molecule type" value="Genomic_DNA"/>
</dbReference>
<dbReference type="PANTHER" id="PTHR43133">
    <property type="entry name" value="RNA POLYMERASE ECF-TYPE SIGMA FACTO"/>
    <property type="match status" value="1"/>
</dbReference>
<evidence type="ECO:0000313" key="8">
    <source>
        <dbReference type="EMBL" id="MFC3764425.1"/>
    </source>
</evidence>
<dbReference type="InterPro" id="IPR007627">
    <property type="entry name" value="RNA_pol_sigma70_r2"/>
</dbReference>
<dbReference type="Proteomes" id="UP001595699">
    <property type="component" value="Unassembled WGS sequence"/>
</dbReference>
<comment type="similarity">
    <text evidence="1">Belongs to the sigma-70 factor family. ECF subfamily.</text>
</comment>
<comment type="caution">
    <text evidence="8">The sequence shown here is derived from an EMBL/GenBank/DDBJ whole genome shotgun (WGS) entry which is preliminary data.</text>
</comment>
<name>A0ABV7YK53_9ACTN</name>
<organism evidence="8 9">
    <name type="scientific">Tenggerimyces flavus</name>
    <dbReference type="NCBI Taxonomy" id="1708749"/>
    <lineage>
        <taxon>Bacteria</taxon>
        <taxon>Bacillati</taxon>
        <taxon>Actinomycetota</taxon>
        <taxon>Actinomycetes</taxon>
        <taxon>Propionibacteriales</taxon>
        <taxon>Nocardioidaceae</taxon>
        <taxon>Tenggerimyces</taxon>
    </lineage>
</organism>
<dbReference type="SUPFAM" id="SSF88659">
    <property type="entry name" value="Sigma3 and sigma4 domains of RNA polymerase sigma factors"/>
    <property type="match status" value="1"/>
</dbReference>
<dbReference type="InterPro" id="IPR013249">
    <property type="entry name" value="RNA_pol_sigma70_r4_t2"/>
</dbReference>
<dbReference type="InterPro" id="IPR036388">
    <property type="entry name" value="WH-like_DNA-bd_sf"/>
</dbReference>
<dbReference type="CDD" id="cd06171">
    <property type="entry name" value="Sigma70_r4"/>
    <property type="match status" value="1"/>
</dbReference>
<sequence>MDQLGSPGGTDGELWRKAAKGDPSAFGSLFERHADAVYNHCFRRTGSWSAAEDLASVVFLEAWRRRRDVSLSGESILPWLLAVANNVVRNRDRSLRRHRRLLAKLPPAVVAPDPADEAVSRVDDERAMRRVLQVFSRLLPDEQDVLALCVWAGLSYTDAAVALGVPVGTVRSRLSRAREHLRRLAGLEVGAGRTGGPAPTLSPAVIWSAQPPGRIENGD</sequence>
<reference evidence="9" key="1">
    <citation type="journal article" date="2019" name="Int. J. Syst. Evol. Microbiol.">
        <title>The Global Catalogue of Microorganisms (GCM) 10K type strain sequencing project: providing services to taxonomists for standard genome sequencing and annotation.</title>
        <authorList>
            <consortium name="The Broad Institute Genomics Platform"/>
            <consortium name="The Broad Institute Genome Sequencing Center for Infectious Disease"/>
            <person name="Wu L."/>
            <person name="Ma J."/>
        </authorList>
    </citation>
    <scope>NUCLEOTIDE SEQUENCE [LARGE SCALE GENOMIC DNA]</scope>
    <source>
        <strain evidence="9">CGMCC 4.7241</strain>
    </source>
</reference>
<evidence type="ECO:0000259" key="6">
    <source>
        <dbReference type="Pfam" id="PF04542"/>
    </source>
</evidence>
<keyword evidence="3" id="KW-0731">Sigma factor</keyword>
<dbReference type="Pfam" id="PF08281">
    <property type="entry name" value="Sigma70_r4_2"/>
    <property type="match status" value="1"/>
</dbReference>
<keyword evidence="9" id="KW-1185">Reference proteome</keyword>
<evidence type="ECO:0000256" key="3">
    <source>
        <dbReference type="ARBA" id="ARBA00023082"/>
    </source>
</evidence>
<protein>
    <submittedName>
        <fullName evidence="8">RNA polymerase sigma factor</fullName>
    </submittedName>
</protein>
<dbReference type="InterPro" id="IPR014284">
    <property type="entry name" value="RNA_pol_sigma-70_dom"/>
</dbReference>
<feature type="domain" description="RNA polymerase sigma-70 region 2" evidence="6">
    <location>
        <begin position="29"/>
        <end position="97"/>
    </location>
</feature>
<accession>A0ABV7YK53</accession>
<dbReference type="Gene3D" id="1.10.1740.10">
    <property type="match status" value="1"/>
</dbReference>
<dbReference type="PANTHER" id="PTHR43133:SF25">
    <property type="entry name" value="RNA POLYMERASE SIGMA FACTOR RFAY-RELATED"/>
    <property type="match status" value="1"/>
</dbReference>
<evidence type="ECO:0000259" key="7">
    <source>
        <dbReference type="Pfam" id="PF08281"/>
    </source>
</evidence>
<dbReference type="RefSeq" id="WP_205115490.1">
    <property type="nucleotide sequence ID" value="NZ_JAFBCM010000001.1"/>
</dbReference>
<proteinExistence type="inferred from homology"/>
<evidence type="ECO:0000256" key="2">
    <source>
        <dbReference type="ARBA" id="ARBA00023015"/>
    </source>
</evidence>
<evidence type="ECO:0000313" key="9">
    <source>
        <dbReference type="Proteomes" id="UP001595699"/>
    </source>
</evidence>
<evidence type="ECO:0000256" key="4">
    <source>
        <dbReference type="ARBA" id="ARBA00023163"/>
    </source>
</evidence>
<keyword evidence="2" id="KW-0805">Transcription regulation</keyword>
<dbReference type="Pfam" id="PF04542">
    <property type="entry name" value="Sigma70_r2"/>
    <property type="match status" value="1"/>
</dbReference>
<feature type="domain" description="RNA polymerase sigma factor 70 region 4 type 2" evidence="7">
    <location>
        <begin position="129"/>
        <end position="181"/>
    </location>
</feature>
<dbReference type="InterPro" id="IPR013324">
    <property type="entry name" value="RNA_pol_sigma_r3/r4-like"/>
</dbReference>
<evidence type="ECO:0000256" key="1">
    <source>
        <dbReference type="ARBA" id="ARBA00010641"/>
    </source>
</evidence>
<dbReference type="InterPro" id="IPR039425">
    <property type="entry name" value="RNA_pol_sigma-70-like"/>
</dbReference>
<dbReference type="Gene3D" id="1.10.10.10">
    <property type="entry name" value="Winged helix-like DNA-binding domain superfamily/Winged helix DNA-binding domain"/>
    <property type="match status" value="1"/>
</dbReference>
<keyword evidence="4" id="KW-0804">Transcription</keyword>
<feature type="region of interest" description="Disordered" evidence="5">
    <location>
        <begin position="192"/>
        <end position="219"/>
    </location>
</feature>
<dbReference type="SUPFAM" id="SSF88946">
    <property type="entry name" value="Sigma2 domain of RNA polymerase sigma factors"/>
    <property type="match status" value="1"/>
</dbReference>